<organism evidence="2 3">
    <name type="scientific">Hassallia byssoidea VB512170</name>
    <dbReference type="NCBI Taxonomy" id="1304833"/>
    <lineage>
        <taxon>Bacteria</taxon>
        <taxon>Bacillati</taxon>
        <taxon>Cyanobacteriota</taxon>
        <taxon>Cyanophyceae</taxon>
        <taxon>Nostocales</taxon>
        <taxon>Tolypothrichaceae</taxon>
        <taxon>Hassallia</taxon>
    </lineage>
</organism>
<evidence type="ECO:0000259" key="1">
    <source>
        <dbReference type="Pfam" id="PF00188"/>
    </source>
</evidence>
<feature type="domain" description="SCP" evidence="1">
    <location>
        <begin position="67"/>
        <end position="182"/>
    </location>
</feature>
<dbReference type="InterPro" id="IPR035940">
    <property type="entry name" value="CAP_sf"/>
</dbReference>
<dbReference type="PROSITE" id="PS51257">
    <property type="entry name" value="PROKAR_LIPOPROTEIN"/>
    <property type="match status" value="1"/>
</dbReference>
<dbReference type="Pfam" id="PF00188">
    <property type="entry name" value="CAP"/>
    <property type="match status" value="1"/>
</dbReference>
<dbReference type="SUPFAM" id="SSF55797">
    <property type="entry name" value="PR-1-like"/>
    <property type="match status" value="1"/>
</dbReference>
<protein>
    <submittedName>
        <fullName evidence="2">CAP domain-containing protein</fullName>
    </submittedName>
</protein>
<sequence>MHQRQLPPILWVMGTAIALLTASCESAVQYLPPLPRIETSSNEARSPQQNAQSASNAKIEAAIRQGINQVRQENKLQPLQNNEKLAQVARNYSRQMAEQNFFSHTGPNGSTLEKRVRAGGIYYWVVGENLFTSKNISQPVSPAIDGWMKSPGHRENILRPFFSETGVGVWKVGNSYYITQLFLRR</sequence>
<keyword evidence="3" id="KW-1185">Reference proteome</keyword>
<dbReference type="EMBL" id="JTCM02000177">
    <property type="protein sequence ID" value="NEU77322.1"/>
    <property type="molecule type" value="Genomic_DNA"/>
</dbReference>
<accession>A0A846HIZ9</accession>
<dbReference type="InterPro" id="IPR014044">
    <property type="entry name" value="CAP_dom"/>
</dbReference>
<evidence type="ECO:0000313" key="2">
    <source>
        <dbReference type="EMBL" id="NEU77322.1"/>
    </source>
</evidence>
<dbReference type="CDD" id="cd05379">
    <property type="entry name" value="CAP_bacterial"/>
    <property type="match status" value="1"/>
</dbReference>
<proteinExistence type="predicted"/>
<dbReference type="Proteomes" id="UP000031549">
    <property type="component" value="Unassembled WGS sequence"/>
</dbReference>
<reference evidence="2 3" key="1">
    <citation type="journal article" date="2015" name="Genome Announc.">
        <title>Draft Genome Sequence of Cyanobacterium Hassallia byssoidea Strain VB512170, Isolated from Monuments in India.</title>
        <authorList>
            <person name="Singh D."/>
            <person name="Chandrababunaidu M.M."/>
            <person name="Panda A."/>
            <person name="Sen D."/>
            <person name="Bhattacharyya S."/>
            <person name="Adhikary S.P."/>
            <person name="Tripathy S."/>
        </authorList>
    </citation>
    <scope>NUCLEOTIDE SEQUENCE [LARGE SCALE GENOMIC DNA]</scope>
    <source>
        <strain evidence="2 3">VB512170</strain>
    </source>
</reference>
<dbReference type="PANTHER" id="PTHR31157:SF1">
    <property type="entry name" value="SCP DOMAIN-CONTAINING PROTEIN"/>
    <property type="match status" value="1"/>
</dbReference>
<gene>
    <name evidence="2" type="ORF">PI95_033800</name>
</gene>
<dbReference type="PANTHER" id="PTHR31157">
    <property type="entry name" value="SCP DOMAIN-CONTAINING PROTEIN"/>
    <property type="match status" value="1"/>
</dbReference>
<dbReference type="AlphaFoldDB" id="A0A846HIZ9"/>
<dbReference type="Gene3D" id="3.40.33.10">
    <property type="entry name" value="CAP"/>
    <property type="match status" value="1"/>
</dbReference>
<evidence type="ECO:0000313" key="3">
    <source>
        <dbReference type="Proteomes" id="UP000031549"/>
    </source>
</evidence>
<name>A0A846HIZ9_9CYAN</name>
<comment type="caution">
    <text evidence="2">The sequence shown here is derived from an EMBL/GenBank/DDBJ whole genome shotgun (WGS) entry which is preliminary data.</text>
</comment>
<dbReference type="RefSeq" id="WP_039738693.1">
    <property type="nucleotide sequence ID" value="NZ_JTCM02000177.1"/>
</dbReference>